<name>Q8FPT4_COREF</name>
<evidence type="ECO:0000313" key="1">
    <source>
        <dbReference type="EMBL" id="BAC18216.1"/>
    </source>
</evidence>
<dbReference type="HOGENOM" id="CLU_1560369_0_0_11"/>
<organism evidence="1 2">
    <name type="scientific">Corynebacterium efficiens (strain DSM 44549 / YS-314 / AJ 12310 / JCM 11189 / NBRC 100395)</name>
    <dbReference type="NCBI Taxonomy" id="196164"/>
    <lineage>
        <taxon>Bacteria</taxon>
        <taxon>Bacillati</taxon>
        <taxon>Actinomycetota</taxon>
        <taxon>Actinomycetes</taxon>
        <taxon>Mycobacteriales</taxon>
        <taxon>Corynebacteriaceae</taxon>
        <taxon>Corynebacterium</taxon>
    </lineage>
</organism>
<dbReference type="KEGG" id="cef:CE1405"/>
<protein>
    <submittedName>
        <fullName evidence="1">Uncharacterized protein</fullName>
    </submittedName>
</protein>
<proteinExistence type="predicted"/>
<dbReference type="Proteomes" id="UP000001409">
    <property type="component" value="Chromosome"/>
</dbReference>
<reference evidence="1 2" key="1">
    <citation type="journal article" date="2003" name="Genome Res.">
        <title>Comparative complete genome sequence analysis of the amino acid replacements responsible for the thermostability of Corynebacterium efficiens.</title>
        <authorList>
            <person name="Nishio Y."/>
            <person name="Nakamura Y."/>
            <person name="Kawarabayasi Y."/>
            <person name="Usuda Y."/>
            <person name="Kimura E."/>
            <person name="Sugimoto S."/>
            <person name="Matsui K."/>
            <person name="Yamagishi A."/>
            <person name="Kikuchi H."/>
            <person name="Ikeo K."/>
            <person name="Gojobori T."/>
        </authorList>
    </citation>
    <scope>NUCLEOTIDE SEQUENCE [LARGE SCALE GENOMIC DNA]</scope>
    <source>
        <strain evidence="2">DSM 44549 / YS-314 / AJ 12310 / JCM 11189 / NBRC 100395</strain>
    </source>
</reference>
<dbReference type="AntiFam" id="ANF00009">
    <property type="entry name" value="Shadow ORF (opposite transposase protein)"/>
</dbReference>
<keyword evidence="2" id="KW-1185">Reference proteome</keyword>
<dbReference type="AlphaFoldDB" id="Q8FPT4"/>
<sequence>MVRVKYCPVQGASRACRVLNRVLDETGTHVVRKRVADQTPGTDVDDRGQVHEFSFPAGQVGDVADIELVAVLGGEVSADEVVEDPRVLVRDGGAFLLAQVHPGDLVLAHETFDAFVVDPRGRGVVDFGGHAAHSDRGVELLVVVPHLGHQHLIGVLALPAGRLAVPPLVKA</sequence>
<dbReference type="EMBL" id="BA000035">
    <property type="protein sequence ID" value="BAC18216.1"/>
    <property type="molecule type" value="Genomic_DNA"/>
</dbReference>
<accession>Q8FPT4</accession>
<evidence type="ECO:0000313" key="2">
    <source>
        <dbReference type="Proteomes" id="UP000001409"/>
    </source>
</evidence>